<dbReference type="Proteomes" id="UP000653231">
    <property type="component" value="Unassembled WGS sequence"/>
</dbReference>
<feature type="domain" description="DUF5941" evidence="2">
    <location>
        <begin position="35"/>
        <end position="216"/>
    </location>
</feature>
<proteinExistence type="predicted"/>
<feature type="transmembrane region" description="Helical" evidence="1">
    <location>
        <begin position="55"/>
        <end position="74"/>
    </location>
</feature>
<feature type="transmembrane region" description="Helical" evidence="1">
    <location>
        <begin position="173"/>
        <end position="197"/>
    </location>
</feature>
<evidence type="ECO:0000313" key="4">
    <source>
        <dbReference type="Proteomes" id="UP000653231"/>
    </source>
</evidence>
<keyword evidence="4" id="KW-1185">Reference proteome</keyword>
<keyword evidence="1" id="KW-0472">Membrane</keyword>
<sequence>MSERSRRPREAGGKARGAISVHMTPVPRGVVVAYRDDGPLSKAMGLLVAGQLPPLPPALAGAFVTGVLLVLGIAGADDFAVFAPAVALLLAGAGSAHRHDGRLDWLAPPILRLTEYGFIASAGFARSVPPALIVALLGAMAFHHYDTVYRLRQHVYAPPWLATAGLGWDGRMLIVALGGLLDVMTAVFVLLAVYLWALFGWESLTCWLAAPRTPDEAVDPAPQD</sequence>
<dbReference type="RefSeq" id="WP_191051698.1">
    <property type="nucleotide sequence ID" value="NZ_JACXRZ010000007.1"/>
</dbReference>
<feature type="transmembrane region" description="Helical" evidence="1">
    <location>
        <begin position="116"/>
        <end position="142"/>
    </location>
</feature>
<dbReference type="EMBL" id="JACXRZ010000007">
    <property type="protein sequence ID" value="MBD3144119.1"/>
    <property type="molecule type" value="Genomic_DNA"/>
</dbReference>
<feature type="transmembrane region" description="Helical" evidence="1">
    <location>
        <begin position="79"/>
        <end position="96"/>
    </location>
</feature>
<evidence type="ECO:0000313" key="3">
    <source>
        <dbReference type="EMBL" id="MBD3144119.1"/>
    </source>
</evidence>
<comment type="caution">
    <text evidence="3">The sequence shown here is derived from an EMBL/GenBank/DDBJ whole genome shotgun (WGS) entry which is preliminary data.</text>
</comment>
<dbReference type="Pfam" id="PF19365">
    <property type="entry name" value="DUF5941"/>
    <property type="match status" value="1"/>
</dbReference>
<keyword evidence="1" id="KW-1133">Transmembrane helix</keyword>
<evidence type="ECO:0000259" key="2">
    <source>
        <dbReference type="Pfam" id="PF19365"/>
    </source>
</evidence>
<accession>A0ABR8KZE4</accession>
<gene>
    <name evidence="3" type="ORF">IEQ31_13105</name>
</gene>
<reference evidence="3 4" key="1">
    <citation type="submission" date="2020-09" db="EMBL/GenBank/DDBJ databases">
        <title>Actinomycete isolated from the Camponotus japonicus Mayr.</title>
        <authorList>
            <person name="Gong X."/>
        </authorList>
    </citation>
    <scope>NUCLEOTIDE SEQUENCE [LARGE SCALE GENOMIC DNA]</scope>
    <source>
        <strain evidence="3 4">2C-HV3</strain>
    </source>
</reference>
<protein>
    <recommendedName>
        <fullName evidence="2">DUF5941 domain-containing protein</fullName>
    </recommendedName>
</protein>
<keyword evidence="1" id="KW-0812">Transmembrane</keyword>
<dbReference type="InterPro" id="IPR045985">
    <property type="entry name" value="DUF5941"/>
</dbReference>
<organism evidence="3 4">
    <name type="scientific">Microbispora bryophytorum subsp. camponoti</name>
    <dbReference type="NCBI Taxonomy" id="1677852"/>
    <lineage>
        <taxon>Bacteria</taxon>
        <taxon>Bacillati</taxon>
        <taxon>Actinomycetota</taxon>
        <taxon>Actinomycetes</taxon>
        <taxon>Streptosporangiales</taxon>
        <taxon>Streptosporangiaceae</taxon>
        <taxon>Microbispora</taxon>
    </lineage>
</organism>
<evidence type="ECO:0000256" key="1">
    <source>
        <dbReference type="SAM" id="Phobius"/>
    </source>
</evidence>
<name>A0ABR8KZE4_9ACTN</name>